<evidence type="ECO:0000256" key="8">
    <source>
        <dbReference type="SAM" id="Phobius"/>
    </source>
</evidence>
<evidence type="ECO:0000256" key="3">
    <source>
        <dbReference type="ARBA" id="ARBA00022737"/>
    </source>
</evidence>
<evidence type="ECO:0000256" key="4">
    <source>
        <dbReference type="ARBA" id="ARBA00022989"/>
    </source>
</evidence>
<feature type="chain" id="PRO_5044843985" description="PGG domain-containing protein" evidence="9">
    <location>
        <begin position="33"/>
        <end position="763"/>
    </location>
</feature>
<protein>
    <recommendedName>
        <fullName evidence="10">PGG domain-containing protein</fullName>
    </recommendedName>
</protein>
<dbReference type="SUPFAM" id="SSF48403">
    <property type="entry name" value="Ankyrin repeat"/>
    <property type="match status" value="2"/>
</dbReference>
<accession>A0ABC9AQ38</accession>
<feature type="domain" description="PGG" evidence="10">
    <location>
        <begin position="609"/>
        <end position="713"/>
    </location>
</feature>
<organism evidence="11 12">
    <name type="scientific">Urochloa decumbens</name>
    <dbReference type="NCBI Taxonomy" id="240449"/>
    <lineage>
        <taxon>Eukaryota</taxon>
        <taxon>Viridiplantae</taxon>
        <taxon>Streptophyta</taxon>
        <taxon>Embryophyta</taxon>
        <taxon>Tracheophyta</taxon>
        <taxon>Spermatophyta</taxon>
        <taxon>Magnoliopsida</taxon>
        <taxon>Liliopsida</taxon>
        <taxon>Poales</taxon>
        <taxon>Poaceae</taxon>
        <taxon>PACMAD clade</taxon>
        <taxon>Panicoideae</taxon>
        <taxon>Panicodae</taxon>
        <taxon>Paniceae</taxon>
        <taxon>Melinidinae</taxon>
        <taxon>Urochloa</taxon>
    </lineage>
</organism>
<reference evidence="11" key="1">
    <citation type="submission" date="2024-10" db="EMBL/GenBank/DDBJ databases">
        <authorList>
            <person name="Ryan C."/>
        </authorList>
    </citation>
    <scope>NUCLEOTIDE SEQUENCE [LARGE SCALE GENOMIC DNA]</scope>
</reference>
<dbReference type="FunFam" id="1.25.40.20:FF:000486">
    <property type="entry name" value="Ankyrin repeat family protein"/>
    <property type="match status" value="1"/>
</dbReference>
<feature type="signal peptide" evidence="9">
    <location>
        <begin position="1"/>
        <end position="32"/>
    </location>
</feature>
<sequence>MLGVCLGFRCRCHRHLLIGIWLVAYAFESVNGGKICFCDIAKRLMETRPSLAREEMSNKYTPMHLAAIEDKIDLLTVMLEHDPSLGYVISTTGVPILCAAAWKGRVGVARELLKHCPNAPYRDAEDGFTCLHKAVESDQTGFIEFILESQQLRHLIGMLNGIGDTAQHLAIKSGMPQPMIDALQPPEGFSVKQGTASTTTSAMDWRLVEAATYGDIIKMQQLAMHDRGVMLGTTQQGNTCLHIAAIHGHEGFCKDALALNPSLLIAINSDGETPLLTAVTSGRVSLAYILLRYFRDQRLREATLKQDKNGFNTLHHAIRSGHRELALELIKAEPDLSKAVNKHDESPMFMAVMRNYDDVVEKLLGLPDSAHGGAHGFNALHAAVRDGNSGENIMETRPWLAREENKWKTTPMFLAVEWDKVDVLKVLLEHDRSLGYVVTSNYGNTLIVSAADRGHVDAARELLTHCPDAPYCNNVRTCLHIAVLSEQAEFVEFVLHSPQLCKLVNMRDSNGDTALHLAVQKCNPKIVAALLHHQDIDVTVLNSNGNPANWTLWDSTDHAKTLNWNEVYMLMLKAYPQDAGSIYNLHKIARDKVTNLSRKDIKSLTQTYTGNTSLVAILIATITFAAAFTLPGGYSSDAGSQGLPIMASKVAFQAFLISDTLAMCASLAVAFICIIAKWEDLEFLLYYRSFTKKLMWFAYIATTTAFATGLYTVLAPRLLWLAITICVLTGLLPILTKLLGEWPLLKLRFRLGRKFKSHLLDMV</sequence>
<keyword evidence="9" id="KW-0732">Signal</keyword>
<evidence type="ECO:0000256" key="9">
    <source>
        <dbReference type="SAM" id="SignalP"/>
    </source>
</evidence>
<dbReference type="SMART" id="SM00248">
    <property type="entry name" value="ANK"/>
    <property type="match status" value="11"/>
</dbReference>
<keyword evidence="2 8" id="KW-0812">Transmembrane</keyword>
<name>A0ABC9AQ38_9POAL</name>
<dbReference type="Proteomes" id="UP001497457">
    <property type="component" value="Chromosome 21rd"/>
</dbReference>
<feature type="transmembrane region" description="Helical" evidence="8">
    <location>
        <begin position="650"/>
        <end position="675"/>
    </location>
</feature>
<keyword evidence="12" id="KW-1185">Reference proteome</keyword>
<dbReference type="PROSITE" id="PS50088">
    <property type="entry name" value="ANK_REPEAT"/>
    <property type="match status" value="1"/>
</dbReference>
<dbReference type="AlphaFoldDB" id="A0ABC9AQ38"/>
<dbReference type="GO" id="GO:0016020">
    <property type="term" value="C:membrane"/>
    <property type="evidence" value="ECO:0007669"/>
    <property type="project" value="UniProtKB-SubCell"/>
</dbReference>
<keyword evidence="3" id="KW-0677">Repeat</keyword>
<dbReference type="Pfam" id="PF13962">
    <property type="entry name" value="PGG"/>
    <property type="match status" value="1"/>
</dbReference>
<dbReference type="InterPro" id="IPR036770">
    <property type="entry name" value="Ankyrin_rpt-contain_sf"/>
</dbReference>
<evidence type="ECO:0000313" key="12">
    <source>
        <dbReference type="Proteomes" id="UP001497457"/>
    </source>
</evidence>
<evidence type="ECO:0000256" key="5">
    <source>
        <dbReference type="ARBA" id="ARBA00023043"/>
    </source>
</evidence>
<keyword evidence="6 8" id="KW-0472">Membrane</keyword>
<evidence type="ECO:0000259" key="10">
    <source>
        <dbReference type="Pfam" id="PF13962"/>
    </source>
</evidence>
<keyword evidence="4 8" id="KW-1133">Transmembrane helix</keyword>
<evidence type="ECO:0000256" key="7">
    <source>
        <dbReference type="PROSITE-ProRule" id="PRU00023"/>
    </source>
</evidence>
<evidence type="ECO:0000313" key="11">
    <source>
        <dbReference type="EMBL" id="CAL4981781.1"/>
    </source>
</evidence>
<feature type="transmembrane region" description="Helical" evidence="8">
    <location>
        <begin position="720"/>
        <end position="740"/>
    </location>
</feature>
<evidence type="ECO:0000256" key="2">
    <source>
        <dbReference type="ARBA" id="ARBA00022692"/>
    </source>
</evidence>
<dbReference type="PANTHER" id="PTHR24186:SF54">
    <property type="entry name" value="PGG DOMAIN-CONTAINING PROTEIN"/>
    <property type="match status" value="1"/>
</dbReference>
<proteinExistence type="predicted"/>
<feature type="transmembrane region" description="Helical" evidence="8">
    <location>
        <begin position="608"/>
        <end position="630"/>
    </location>
</feature>
<dbReference type="InterPro" id="IPR002110">
    <property type="entry name" value="Ankyrin_rpt"/>
</dbReference>
<evidence type="ECO:0000256" key="1">
    <source>
        <dbReference type="ARBA" id="ARBA00004141"/>
    </source>
</evidence>
<dbReference type="PANTHER" id="PTHR24186">
    <property type="entry name" value="PROTEIN PHOSPHATASE 1 REGULATORY SUBUNIT"/>
    <property type="match status" value="1"/>
</dbReference>
<comment type="subcellular location">
    <subcellularLocation>
        <location evidence="1">Membrane</location>
        <topology evidence="1">Multi-pass membrane protein</topology>
    </subcellularLocation>
</comment>
<evidence type="ECO:0000256" key="6">
    <source>
        <dbReference type="ARBA" id="ARBA00023136"/>
    </source>
</evidence>
<gene>
    <name evidence="11" type="ORF">URODEC1_LOCUS56305</name>
</gene>
<dbReference type="Gene3D" id="1.25.40.20">
    <property type="entry name" value="Ankyrin repeat-containing domain"/>
    <property type="match status" value="3"/>
</dbReference>
<dbReference type="Pfam" id="PF12796">
    <property type="entry name" value="Ank_2"/>
    <property type="match status" value="3"/>
</dbReference>
<dbReference type="EMBL" id="OZ075131">
    <property type="protein sequence ID" value="CAL4981781.1"/>
    <property type="molecule type" value="Genomic_DNA"/>
</dbReference>
<feature type="transmembrane region" description="Helical" evidence="8">
    <location>
        <begin position="696"/>
        <end position="714"/>
    </location>
</feature>
<dbReference type="InterPro" id="IPR026961">
    <property type="entry name" value="PGG_dom"/>
</dbReference>
<keyword evidence="5 7" id="KW-0040">ANK repeat</keyword>
<feature type="repeat" description="ANK" evidence="7">
    <location>
        <begin position="510"/>
        <end position="543"/>
    </location>
</feature>